<dbReference type="GO" id="GO:0019619">
    <property type="term" value="P:3,4-dihydroxybenzoate catabolic process"/>
    <property type="evidence" value="ECO:0007669"/>
    <property type="project" value="InterPro"/>
</dbReference>
<dbReference type="InterPro" id="IPR019468">
    <property type="entry name" value="AdenyloSucc_lyase_C"/>
</dbReference>
<dbReference type="GO" id="GO:0016829">
    <property type="term" value="F:lyase activity"/>
    <property type="evidence" value="ECO:0007669"/>
    <property type="project" value="UniProtKB-ARBA"/>
</dbReference>
<protein>
    <recommendedName>
        <fullName evidence="2">3-carboxy-cis,cis-muconate cycloisomerase</fullName>
        <ecNumber evidence="2">5.5.1.2</ecNumber>
    </recommendedName>
</protein>
<dbReference type="NCBIfam" id="TIGR02426">
    <property type="entry name" value="protocat_pcaB"/>
    <property type="match status" value="1"/>
</dbReference>
<dbReference type="SUPFAM" id="SSF48557">
    <property type="entry name" value="L-aspartase-like"/>
    <property type="match status" value="1"/>
</dbReference>
<proteinExistence type="inferred from homology"/>
<dbReference type="PRINTS" id="PR00145">
    <property type="entry name" value="ARGSUCLYASE"/>
</dbReference>
<dbReference type="Gene3D" id="1.10.275.10">
    <property type="entry name" value="Fumarase/aspartase (N-terminal domain)"/>
    <property type="match status" value="1"/>
</dbReference>
<accession>A0A9X2C3Q3</accession>
<dbReference type="InterPro" id="IPR008948">
    <property type="entry name" value="L-Aspartase-like"/>
</dbReference>
<dbReference type="Gene3D" id="1.10.40.30">
    <property type="entry name" value="Fumarase/aspartase (C-terminal domain)"/>
    <property type="match status" value="1"/>
</dbReference>
<dbReference type="EMBL" id="JAJLJH010000006">
    <property type="protein sequence ID" value="MCK9687905.1"/>
    <property type="molecule type" value="Genomic_DNA"/>
</dbReference>
<dbReference type="InterPro" id="IPR022761">
    <property type="entry name" value="Fumarate_lyase_N"/>
</dbReference>
<reference evidence="4" key="1">
    <citation type="submission" date="2021-11" db="EMBL/GenBank/DDBJ databases">
        <title>BS-T2-15 a new species belonging to the Comamonadaceae family isolated from the soil of a French oak forest.</title>
        <authorList>
            <person name="Mieszkin S."/>
            <person name="Alain K."/>
        </authorList>
    </citation>
    <scope>NUCLEOTIDE SEQUENCE</scope>
    <source>
        <strain evidence="4">BS-T2-15</strain>
    </source>
</reference>
<organism evidence="4 5">
    <name type="scientific">Scleromatobacter humisilvae</name>
    <dbReference type="NCBI Taxonomy" id="2897159"/>
    <lineage>
        <taxon>Bacteria</taxon>
        <taxon>Pseudomonadati</taxon>
        <taxon>Pseudomonadota</taxon>
        <taxon>Betaproteobacteria</taxon>
        <taxon>Burkholderiales</taxon>
        <taxon>Sphaerotilaceae</taxon>
        <taxon>Scleromatobacter</taxon>
    </lineage>
</organism>
<dbReference type="PRINTS" id="PR00149">
    <property type="entry name" value="FUMRATELYASE"/>
</dbReference>
<name>A0A9X2C3Q3_9BURK</name>
<evidence type="ECO:0000313" key="4">
    <source>
        <dbReference type="EMBL" id="MCK9687905.1"/>
    </source>
</evidence>
<gene>
    <name evidence="4" type="primary">pcaB</name>
    <name evidence="4" type="ORF">LPC04_19550</name>
</gene>
<keyword evidence="4" id="KW-0413">Isomerase</keyword>
<dbReference type="InterPro" id="IPR012789">
    <property type="entry name" value="Protocat_PcaB-like"/>
</dbReference>
<dbReference type="EC" id="5.5.1.2" evidence="2"/>
<dbReference type="GO" id="GO:0047472">
    <property type="term" value="F:3-carboxy-cis,cis-muconate cycloisomerase activity"/>
    <property type="evidence" value="ECO:0007669"/>
    <property type="project" value="UniProtKB-UniRule"/>
</dbReference>
<dbReference type="Pfam" id="PF10397">
    <property type="entry name" value="ADSL_C"/>
    <property type="match status" value="1"/>
</dbReference>
<dbReference type="PANTHER" id="PTHR43172">
    <property type="entry name" value="ADENYLOSUCCINATE LYASE"/>
    <property type="match status" value="1"/>
</dbReference>
<evidence type="ECO:0000259" key="3">
    <source>
        <dbReference type="SMART" id="SM00998"/>
    </source>
</evidence>
<dbReference type="InterPro" id="IPR024083">
    <property type="entry name" value="Fumarase/histidase_N"/>
</dbReference>
<keyword evidence="5" id="KW-1185">Reference proteome</keyword>
<evidence type="ECO:0000256" key="2">
    <source>
        <dbReference type="NCBIfam" id="TIGR02426"/>
    </source>
</evidence>
<dbReference type="AlphaFoldDB" id="A0A9X2C3Q3"/>
<dbReference type="SMART" id="SM00998">
    <property type="entry name" value="ADSL_C"/>
    <property type="match status" value="1"/>
</dbReference>
<dbReference type="PROSITE" id="PS00163">
    <property type="entry name" value="FUMARATE_LYASES"/>
    <property type="match status" value="1"/>
</dbReference>
<dbReference type="PANTHER" id="PTHR43172:SF2">
    <property type="entry name" value="ADENYLOSUCCINATE LYASE C-TERMINAL DOMAIN-CONTAINING PROTEIN"/>
    <property type="match status" value="1"/>
</dbReference>
<dbReference type="InterPro" id="IPR020557">
    <property type="entry name" value="Fumarate_lyase_CS"/>
</dbReference>
<comment type="caution">
    <text evidence="4">The sequence shown here is derived from an EMBL/GenBank/DDBJ whole genome shotgun (WGS) entry which is preliminary data.</text>
</comment>
<feature type="domain" description="Adenylosuccinate lyase C-terminal" evidence="3">
    <location>
        <begin position="360"/>
        <end position="443"/>
    </location>
</feature>
<dbReference type="Gene3D" id="1.20.200.10">
    <property type="entry name" value="Fumarase/aspartase (Central domain)"/>
    <property type="match status" value="1"/>
</dbReference>
<evidence type="ECO:0000313" key="5">
    <source>
        <dbReference type="Proteomes" id="UP001139353"/>
    </source>
</evidence>
<dbReference type="RefSeq" id="WP_275683949.1">
    <property type="nucleotide sequence ID" value="NZ_JAJLJH010000006.1"/>
</dbReference>
<evidence type="ECO:0000256" key="1">
    <source>
        <dbReference type="ARBA" id="ARBA00034772"/>
    </source>
</evidence>
<dbReference type="Proteomes" id="UP001139353">
    <property type="component" value="Unassembled WGS sequence"/>
</dbReference>
<sequence>MIFDRFLASPEVVRVLDERAFVQAMLDFEAALARAQAGAGAIPAGAAEAIAAACDASRFDVDAIVVEGGRVGTIAIPLVKALTAAVAKIDAEAALVVHWGGTTQDVLDTAQVLVARRALALVDRDLSVLIPALLKLADAHGDAPMLGRTLMQPAQVISLGFKLAGWIAPLVRAQSRIRQAGAAALQLQLGGAVGTRAAMGEHGDAVAATMAASLDLRLPPAAWHTQRDELVSLGCELGVLAGSLGKIARDISLMAQGEVGELAEPSGGGRGGSSAMPHKRNPVAAMTALAAAVRTPQRVAALLAAMPQEHERGLGNWQAELAEFGGLLASVHGALAALTLAADGLQVFPDRMRRNIDALQGLVFAEALAMRAAREIGKSDAHHWVEGLSKEAVSSGGHLRDTALMALARDERLRARLPAAELAALFDADAPARHASALAAPQLAALAAHAEELRRDPPWQTHL</sequence>
<comment type="similarity">
    <text evidence="1">Belongs to the class-II fumarase/aspartase family.</text>
</comment>
<dbReference type="InterPro" id="IPR000362">
    <property type="entry name" value="Fumarate_lyase_fam"/>
</dbReference>
<dbReference type="Pfam" id="PF00206">
    <property type="entry name" value="Lyase_1"/>
    <property type="match status" value="1"/>
</dbReference>